<organism evidence="2">
    <name type="scientific">marine sediment metagenome</name>
    <dbReference type="NCBI Taxonomy" id="412755"/>
    <lineage>
        <taxon>unclassified sequences</taxon>
        <taxon>metagenomes</taxon>
        <taxon>ecological metagenomes</taxon>
    </lineage>
</organism>
<dbReference type="EMBL" id="BARV01030639">
    <property type="protein sequence ID" value="GAI43625.1"/>
    <property type="molecule type" value="Genomic_DNA"/>
</dbReference>
<dbReference type="InterPro" id="IPR013324">
    <property type="entry name" value="RNA_pol_sigma_r3/r4-like"/>
</dbReference>
<dbReference type="GO" id="GO:0016987">
    <property type="term" value="F:sigma factor activity"/>
    <property type="evidence" value="ECO:0007669"/>
    <property type="project" value="InterPro"/>
</dbReference>
<sequence>LREVFVWRHINEFSYEEMAEIKGLPVGTIKNRVFQAREYPPPKIRLKNPAMGNFFFRKIMAIPGIKRPSAIISEARPRVFKML</sequence>
<dbReference type="InterPro" id="IPR036388">
    <property type="entry name" value="WH-like_DNA-bd_sf"/>
</dbReference>
<dbReference type="Gene3D" id="1.10.10.10">
    <property type="entry name" value="Winged helix-like DNA-binding domain superfamily/Winged helix DNA-binding domain"/>
    <property type="match status" value="1"/>
</dbReference>
<gene>
    <name evidence="2" type="ORF">S06H3_48635</name>
</gene>
<dbReference type="GO" id="GO:0003677">
    <property type="term" value="F:DNA binding"/>
    <property type="evidence" value="ECO:0007669"/>
    <property type="project" value="InterPro"/>
</dbReference>
<accession>X1PXP9</accession>
<feature type="domain" description="RNA polymerase sigma factor 70 region 4 type 2" evidence="1">
    <location>
        <begin position="2"/>
        <end position="38"/>
    </location>
</feature>
<dbReference type="GO" id="GO:0006352">
    <property type="term" value="P:DNA-templated transcription initiation"/>
    <property type="evidence" value="ECO:0007669"/>
    <property type="project" value="InterPro"/>
</dbReference>
<evidence type="ECO:0000259" key="1">
    <source>
        <dbReference type="Pfam" id="PF08281"/>
    </source>
</evidence>
<feature type="non-terminal residue" evidence="2">
    <location>
        <position position="1"/>
    </location>
</feature>
<comment type="caution">
    <text evidence="2">The sequence shown here is derived from an EMBL/GenBank/DDBJ whole genome shotgun (WGS) entry which is preliminary data.</text>
</comment>
<name>X1PXP9_9ZZZZ</name>
<dbReference type="AlphaFoldDB" id="X1PXP9"/>
<dbReference type="SUPFAM" id="SSF88659">
    <property type="entry name" value="Sigma3 and sigma4 domains of RNA polymerase sigma factors"/>
    <property type="match status" value="1"/>
</dbReference>
<protein>
    <recommendedName>
        <fullName evidence="1">RNA polymerase sigma factor 70 region 4 type 2 domain-containing protein</fullName>
    </recommendedName>
</protein>
<dbReference type="Pfam" id="PF08281">
    <property type="entry name" value="Sigma70_r4_2"/>
    <property type="match status" value="1"/>
</dbReference>
<reference evidence="2" key="1">
    <citation type="journal article" date="2014" name="Front. Microbiol.">
        <title>High frequency of phylogenetically diverse reductive dehalogenase-homologous genes in deep subseafloor sedimentary metagenomes.</title>
        <authorList>
            <person name="Kawai M."/>
            <person name="Futagami T."/>
            <person name="Toyoda A."/>
            <person name="Takaki Y."/>
            <person name="Nishi S."/>
            <person name="Hori S."/>
            <person name="Arai W."/>
            <person name="Tsubouchi T."/>
            <person name="Morono Y."/>
            <person name="Uchiyama I."/>
            <person name="Ito T."/>
            <person name="Fujiyama A."/>
            <person name="Inagaki F."/>
            <person name="Takami H."/>
        </authorList>
    </citation>
    <scope>NUCLEOTIDE SEQUENCE</scope>
    <source>
        <strain evidence="2">Expedition CK06-06</strain>
    </source>
</reference>
<proteinExistence type="predicted"/>
<dbReference type="InterPro" id="IPR013249">
    <property type="entry name" value="RNA_pol_sigma70_r4_t2"/>
</dbReference>
<evidence type="ECO:0000313" key="2">
    <source>
        <dbReference type="EMBL" id="GAI43625.1"/>
    </source>
</evidence>